<feature type="non-terminal residue" evidence="2">
    <location>
        <position position="231"/>
    </location>
</feature>
<dbReference type="InterPro" id="IPR015943">
    <property type="entry name" value="WD40/YVTN_repeat-like_dom_sf"/>
</dbReference>
<sequence length="231" mass="26083">MASNIYSFYKQIHPPTAVEHCLYCNFYNFSEQNLVIAGATVLRIYRLTPEAEIPAIGEPKLKLECVQVFPLFGNVMSMQSVRLAGSSRDALLLSFKEAKLSLVEYDPSTHDLKTLSLHYFEEEDMKAGANHHPFIPVVRADPDGRCAAMVVYERNIVILPFRKDNISEEQEIASGNAHIASAVKTPVLASYTIKLSDIDEKVNNIKDLQFLQGYYEPTLLLLYEPLRTWPG</sequence>
<reference evidence="2 3" key="1">
    <citation type="submission" date="2013-11" db="EMBL/GenBank/DDBJ databases">
        <title>Genome sequencing of Stegodyphus mimosarum.</title>
        <authorList>
            <person name="Bechsgaard J."/>
        </authorList>
    </citation>
    <scope>NUCLEOTIDE SEQUENCE [LARGE SCALE GENOMIC DNA]</scope>
</reference>
<dbReference type="InterPro" id="IPR018846">
    <property type="entry name" value="Beta-prop_RSE1/DDB1/CPSF1_1st"/>
</dbReference>
<evidence type="ECO:0000313" key="2">
    <source>
        <dbReference type="EMBL" id="KFM57863.1"/>
    </source>
</evidence>
<evidence type="ECO:0000313" key="3">
    <source>
        <dbReference type="Proteomes" id="UP000054359"/>
    </source>
</evidence>
<keyword evidence="3" id="KW-1185">Reference proteome</keyword>
<name>A0A087SYC4_STEMI</name>
<gene>
    <name evidence="2" type="ORF">X975_11995</name>
</gene>
<organism evidence="2 3">
    <name type="scientific">Stegodyphus mimosarum</name>
    <name type="common">African social velvet spider</name>
    <dbReference type="NCBI Taxonomy" id="407821"/>
    <lineage>
        <taxon>Eukaryota</taxon>
        <taxon>Metazoa</taxon>
        <taxon>Ecdysozoa</taxon>
        <taxon>Arthropoda</taxon>
        <taxon>Chelicerata</taxon>
        <taxon>Arachnida</taxon>
        <taxon>Araneae</taxon>
        <taxon>Araneomorphae</taxon>
        <taxon>Entelegynae</taxon>
        <taxon>Eresoidea</taxon>
        <taxon>Eresidae</taxon>
        <taxon>Stegodyphus</taxon>
    </lineage>
</organism>
<evidence type="ECO:0000259" key="1">
    <source>
        <dbReference type="Pfam" id="PF10433"/>
    </source>
</evidence>
<dbReference type="Gene3D" id="2.130.10.10">
    <property type="entry name" value="YVTN repeat-like/Quinoprotein amine dehydrogenase"/>
    <property type="match status" value="1"/>
</dbReference>
<dbReference type="OMA" id="RVESSYM"/>
<dbReference type="AlphaFoldDB" id="A0A087SYC4"/>
<dbReference type="STRING" id="407821.A0A087SYC4"/>
<dbReference type="OrthoDB" id="6109at2759"/>
<proteinExistence type="predicted"/>
<dbReference type="InterPro" id="IPR050358">
    <property type="entry name" value="RSE1/DDB1/CFT1"/>
</dbReference>
<dbReference type="PANTHER" id="PTHR10644">
    <property type="entry name" value="DNA REPAIR/RNA PROCESSING CPSF FAMILY"/>
    <property type="match status" value="1"/>
</dbReference>
<dbReference type="EMBL" id="KK112519">
    <property type="protein sequence ID" value="KFM57863.1"/>
    <property type="molecule type" value="Genomic_DNA"/>
</dbReference>
<feature type="domain" description="RSE1/DDB1/CPSF1 first beta-propeller" evidence="1">
    <location>
        <begin position="17"/>
        <end position="224"/>
    </location>
</feature>
<dbReference type="Proteomes" id="UP000054359">
    <property type="component" value="Unassembled WGS sequence"/>
</dbReference>
<accession>A0A087SYC4</accession>
<protein>
    <submittedName>
        <fullName evidence="2">Cleavage and polyadenylation specificity factor subunit 1</fullName>
    </submittedName>
</protein>
<dbReference type="Pfam" id="PF10433">
    <property type="entry name" value="Beta-prop_RSE1_1st"/>
    <property type="match status" value="1"/>
</dbReference>